<dbReference type="InterPro" id="IPR043472">
    <property type="entry name" value="Macro_dom-like"/>
</dbReference>
<evidence type="ECO:0000256" key="4">
    <source>
        <dbReference type="ARBA" id="ARBA00022438"/>
    </source>
</evidence>
<evidence type="ECO:0000313" key="10">
    <source>
        <dbReference type="EMBL" id="SHN87510.1"/>
    </source>
</evidence>
<dbReference type="InterPro" id="IPR008283">
    <property type="entry name" value="Peptidase_M17_N"/>
</dbReference>
<comment type="function">
    <text evidence="8">Presumably involved in the processing and regular turnover of intracellular proteins. Catalyzes the removal of unsubstituted N-terminal amino acids from various peptides.</text>
</comment>
<feature type="domain" description="Cytosol aminopeptidase" evidence="9">
    <location>
        <begin position="344"/>
        <end position="351"/>
    </location>
</feature>
<feature type="active site" evidence="8">
    <location>
        <position position="276"/>
    </location>
</feature>
<keyword evidence="4 8" id="KW-0031">Aminopeptidase</keyword>
<dbReference type="SUPFAM" id="SSF53187">
    <property type="entry name" value="Zn-dependent exopeptidases"/>
    <property type="match status" value="1"/>
</dbReference>
<dbReference type="HAMAP" id="MF_00181">
    <property type="entry name" value="Cytosol_peptidase_M17"/>
    <property type="match status" value="1"/>
</dbReference>
<dbReference type="NCBIfam" id="NF002075">
    <property type="entry name" value="PRK00913.2-2"/>
    <property type="match status" value="1"/>
</dbReference>
<keyword evidence="5 8" id="KW-0645">Protease</keyword>
<dbReference type="InterPro" id="IPR023042">
    <property type="entry name" value="Peptidase_M17_leu_NH2_pept"/>
</dbReference>
<dbReference type="NCBIfam" id="NF002074">
    <property type="entry name" value="PRK00913.1-4"/>
    <property type="match status" value="1"/>
</dbReference>
<evidence type="ECO:0000256" key="8">
    <source>
        <dbReference type="HAMAP-Rule" id="MF_00181"/>
    </source>
</evidence>
<dbReference type="GO" id="GO:0006508">
    <property type="term" value="P:proteolysis"/>
    <property type="evidence" value="ECO:0007669"/>
    <property type="project" value="UniProtKB-KW"/>
</dbReference>
<dbReference type="GO" id="GO:0005737">
    <property type="term" value="C:cytoplasm"/>
    <property type="evidence" value="ECO:0007669"/>
    <property type="project" value="UniProtKB-SubCell"/>
</dbReference>
<dbReference type="Pfam" id="PF02789">
    <property type="entry name" value="Peptidase_M17_N"/>
    <property type="match status" value="1"/>
</dbReference>
<dbReference type="RefSeq" id="WP_072825336.1">
    <property type="nucleotide sequence ID" value="NZ_LT670849.1"/>
</dbReference>
<comment type="catalytic activity">
    <reaction evidence="1 8">
        <text>Release of an N-terminal amino acid, Xaa-|-Yaa-, in which Xaa is preferably Leu, but may be other amino acids including Pro although not Arg or Lys, and Yaa may be Pro. Amino acid amides and methyl esters are also readily hydrolyzed, but rates on arylamides are exceedingly low.</text>
        <dbReference type="EC" id="3.4.11.1"/>
    </reaction>
</comment>
<dbReference type="PRINTS" id="PR00481">
    <property type="entry name" value="LAMNOPPTDASE"/>
</dbReference>
<dbReference type="Gene3D" id="3.40.220.10">
    <property type="entry name" value="Leucine Aminopeptidase, subunit E, domain 1"/>
    <property type="match status" value="1"/>
</dbReference>
<name>A0A1M7UX45_9BRAD</name>
<feature type="binding site" evidence="8">
    <location>
        <position position="269"/>
    </location>
    <ligand>
        <name>Mn(2+)</name>
        <dbReference type="ChEBI" id="CHEBI:29035"/>
        <label>1</label>
    </ligand>
</feature>
<evidence type="ECO:0000313" key="11">
    <source>
        <dbReference type="Proteomes" id="UP000184096"/>
    </source>
</evidence>
<dbReference type="OrthoDB" id="9809354at2"/>
<reference evidence="11" key="1">
    <citation type="submission" date="2016-11" db="EMBL/GenBank/DDBJ databases">
        <authorList>
            <person name="Varghese N."/>
            <person name="Submissions S."/>
        </authorList>
    </citation>
    <scope>NUCLEOTIDE SEQUENCE [LARGE SCALE GENOMIC DNA]</scope>
    <source>
        <strain evidence="11">GAS401</strain>
    </source>
</reference>
<gene>
    <name evidence="8" type="primary">pepA</name>
    <name evidence="10" type="ORF">SAMN05444170_7220</name>
</gene>
<evidence type="ECO:0000259" key="9">
    <source>
        <dbReference type="PROSITE" id="PS00631"/>
    </source>
</evidence>
<feature type="binding site" evidence="8">
    <location>
        <position position="346"/>
    </location>
    <ligand>
        <name>Mn(2+)</name>
        <dbReference type="ChEBI" id="CHEBI:29035"/>
        <label>1</label>
    </ligand>
</feature>
<dbReference type="AlphaFoldDB" id="A0A1M7UX45"/>
<evidence type="ECO:0000256" key="1">
    <source>
        <dbReference type="ARBA" id="ARBA00000135"/>
    </source>
</evidence>
<keyword evidence="8" id="KW-0479">Metal-binding</keyword>
<feature type="binding site" evidence="8">
    <location>
        <position position="264"/>
    </location>
    <ligand>
        <name>Mn(2+)</name>
        <dbReference type="ChEBI" id="CHEBI:29035"/>
        <label>2</label>
    </ligand>
</feature>
<dbReference type="NCBIfam" id="NF002083">
    <property type="entry name" value="PRK00913.3-5"/>
    <property type="match status" value="1"/>
</dbReference>
<dbReference type="InterPro" id="IPR011356">
    <property type="entry name" value="Leucine_aapep/pepB"/>
</dbReference>
<dbReference type="PANTHER" id="PTHR11963:SF23">
    <property type="entry name" value="CYTOSOL AMINOPEPTIDASE"/>
    <property type="match status" value="1"/>
</dbReference>
<keyword evidence="7 8" id="KW-0464">Manganese</keyword>
<dbReference type="NCBIfam" id="NF002077">
    <property type="entry name" value="PRK00913.2-4"/>
    <property type="match status" value="1"/>
</dbReference>
<keyword evidence="6 8" id="KW-0378">Hydrolase</keyword>
<feature type="binding site" evidence="8">
    <location>
        <position position="269"/>
    </location>
    <ligand>
        <name>Mn(2+)</name>
        <dbReference type="ChEBI" id="CHEBI:29035"/>
        <label>2</label>
    </ligand>
</feature>
<feature type="binding site" evidence="8">
    <location>
        <position position="348"/>
    </location>
    <ligand>
        <name>Mn(2+)</name>
        <dbReference type="ChEBI" id="CHEBI:29035"/>
        <label>1</label>
    </ligand>
</feature>
<comment type="catalytic activity">
    <reaction evidence="2 8">
        <text>Release of an N-terminal amino acid, preferentially leucine, but not glutamic or aspartic acids.</text>
        <dbReference type="EC" id="3.4.11.10"/>
    </reaction>
</comment>
<protein>
    <recommendedName>
        <fullName evidence="8">Probable cytosol aminopeptidase</fullName>
        <ecNumber evidence="8">3.4.11.1</ecNumber>
    </recommendedName>
    <alternativeName>
        <fullName evidence="8">Leucine aminopeptidase</fullName>
        <shortName evidence="8">LAP</shortName>
        <ecNumber evidence="8">3.4.11.10</ecNumber>
    </alternativeName>
    <alternativeName>
        <fullName evidence="8">Leucyl aminopeptidase</fullName>
    </alternativeName>
</protein>
<dbReference type="SUPFAM" id="SSF52949">
    <property type="entry name" value="Macro domain-like"/>
    <property type="match status" value="1"/>
</dbReference>
<comment type="cofactor">
    <cofactor evidence="8">
        <name>Mn(2+)</name>
        <dbReference type="ChEBI" id="CHEBI:29035"/>
    </cofactor>
    <text evidence="8">Binds 2 manganese ions per subunit.</text>
</comment>
<keyword evidence="8" id="KW-0963">Cytoplasm</keyword>
<dbReference type="EC" id="3.4.11.10" evidence="8"/>
<evidence type="ECO:0000256" key="5">
    <source>
        <dbReference type="ARBA" id="ARBA00022670"/>
    </source>
</evidence>
<organism evidence="10 11">
    <name type="scientific">Bradyrhizobium erythrophlei</name>
    <dbReference type="NCBI Taxonomy" id="1437360"/>
    <lineage>
        <taxon>Bacteria</taxon>
        <taxon>Pseudomonadati</taxon>
        <taxon>Pseudomonadota</taxon>
        <taxon>Alphaproteobacteria</taxon>
        <taxon>Hyphomicrobiales</taxon>
        <taxon>Nitrobacteraceae</taxon>
        <taxon>Bradyrhizobium</taxon>
    </lineage>
</organism>
<feature type="binding site" evidence="8">
    <location>
        <position position="348"/>
    </location>
    <ligand>
        <name>Mn(2+)</name>
        <dbReference type="ChEBI" id="CHEBI:29035"/>
        <label>2</label>
    </ligand>
</feature>
<evidence type="ECO:0000256" key="3">
    <source>
        <dbReference type="ARBA" id="ARBA00009528"/>
    </source>
</evidence>
<dbReference type="Proteomes" id="UP000184096">
    <property type="component" value="Chromosome I"/>
</dbReference>
<dbReference type="GO" id="GO:0070006">
    <property type="term" value="F:metalloaminopeptidase activity"/>
    <property type="evidence" value="ECO:0007669"/>
    <property type="project" value="InterPro"/>
</dbReference>
<sequence>MTDAVKVGFVSFSGAPSGILTVFCDDALEFGPSTRKVLGSAANLIKQAAETNRFKGKNGSVLDILAPQGLKSKRLVVVGVGKPSELKGQDFLKLGGIIAGKLKPGREGVGVLAELPKGAMTAEQAAAVASGIRLRAYTFDRYKTKKKDGEETKLRADVSIAVGDVAAARKAFAPGAHVVDGVITARDLVNEPPNVLFPVEFARRAGQLRKLGVAVDVLDVNAMKKLGMGALLGVAQGSSQPGRTVIMRWNGGKRGDQPVAFIGKGVCFDTGGISIKPAGSMEDMKGDMGGAACVVGLMQALAARKAKANVIGAIGLVENMPDGNAQRPGDIVTSMSGQTIEIINTDAEGRLVLADVLWYVAKKFKPKFMVDLATLTGAIMVALGTEYAGLFSNNDELAERLIDVGRETGERVWRMPLGPEYDKQIDSQFADMKNTGTRNGGSITAAQFLQRFVDGTPWAHLDIAGTAMGAPKTEINQSWGSGFGVRLLDRLVAEHYEAKR</sequence>
<dbReference type="NCBIfam" id="NF002073">
    <property type="entry name" value="PRK00913.1-2"/>
    <property type="match status" value="1"/>
</dbReference>
<dbReference type="EMBL" id="LT670849">
    <property type="protein sequence ID" value="SHN87510.1"/>
    <property type="molecule type" value="Genomic_DNA"/>
</dbReference>
<dbReference type="PROSITE" id="PS00631">
    <property type="entry name" value="CYTOSOL_AP"/>
    <property type="match status" value="1"/>
</dbReference>
<evidence type="ECO:0000256" key="7">
    <source>
        <dbReference type="ARBA" id="ARBA00023211"/>
    </source>
</evidence>
<proteinExistence type="inferred from homology"/>
<comment type="subcellular location">
    <subcellularLocation>
        <location evidence="8">Cytoplasm</location>
    </subcellularLocation>
</comment>
<keyword evidence="11" id="KW-1185">Reference proteome</keyword>
<dbReference type="GO" id="GO:0030145">
    <property type="term" value="F:manganese ion binding"/>
    <property type="evidence" value="ECO:0007669"/>
    <property type="project" value="UniProtKB-UniRule"/>
</dbReference>
<evidence type="ECO:0000256" key="2">
    <source>
        <dbReference type="ARBA" id="ARBA00000967"/>
    </source>
</evidence>
<feature type="active site" evidence="8">
    <location>
        <position position="350"/>
    </location>
</feature>
<accession>A0A1M7UX45</accession>
<evidence type="ECO:0000256" key="6">
    <source>
        <dbReference type="ARBA" id="ARBA00022801"/>
    </source>
</evidence>
<dbReference type="CDD" id="cd00433">
    <property type="entry name" value="Peptidase_M17"/>
    <property type="match status" value="1"/>
</dbReference>
<dbReference type="Gene3D" id="3.40.630.10">
    <property type="entry name" value="Zn peptidases"/>
    <property type="match status" value="1"/>
</dbReference>
<dbReference type="InterPro" id="IPR000819">
    <property type="entry name" value="Peptidase_M17_C"/>
</dbReference>
<feature type="binding site" evidence="8">
    <location>
        <position position="287"/>
    </location>
    <ligand>
        <name>Mn(2+)</name>
        <dbReference type="ChEBI" id="CHEBI:29035"/>
        <label>2</label>
    </ligand>
</feature>
<dbReference type="EC" id="3.4.11.1" evidence="8"/>
<dbReference type="PANTHER" id="PTHR11963">
    <property type="entry name" value="LEUCINE AMINOPEPTIDASE-RELATED"/>
    <property type="match status" value="1"/>
</dbReference>
<dbReference type="Pfam" id="PF00883">
    <property type="entry name" value="Peptidase_M17"/>
    <property type="match status" value="1"/>
</dbReference>
<comment type="similarity">
    <text evidence="3 8">Belongs to the peptidase M17 family.</text>
</comment>